<feature type="coiled-coil region" evidence="1">
    <location>
        <begin position="1272"/>
        <end position="1492"/>
    </location>
</feature>
<evidence type="ECO:0000256" key="2">
    <source>
        <dbReference type="SAM" id="MobiDB-lite"/>
    </source>
</evidence>
<keyword evidence="4" id="KW-1185">Reference proteome</keyword>
<organism evidence="3 4">
    <name type="scientific">Pleurodeles waltl</name>
    <name type="common">Iberian ribbed newt</name>
    <dbReference type="NCBI Taxonomy" id="8319"/>
    <lineage>
        <taxon>Eukaryota</taxon>
        <taxon>Metazoa</taxon>
        <taxon>Chordata</taxon>
        <taxon>Craniata</taxon>
        <taxon>Vertebrata</taxon>
        <taxon>Euteleostomi</taxon>
        <taxon>Amphibia</taxon>
        <taxon>Batrachia</taxon>
        <taxon>Caudata</taxon>
        <taxon>Salamandroidea</taxon>
        <taxon>Salamandridae</taxon>
        <taxon>Pleurodelinae</taxon>
        <taxon>Pleurodeles</taxon>
    </lineage>
</organism>
<dbReference type="EMBL" id="JANPWB010000010">
    <property type="protein sequence ID" value="KAJ1146148.1"/>
    <property type="molecule type" value="Genomic_DNA"/>
</dbReference>
<protein>
    <recommendedName>
        <fullName evidence="5">Centriolin</fullName>
    </recommendedName>
</protein>
<feature type="region of interest" description="Disordered" evidence="2">
    <location>
        <begin position="1"/>
        <end position="56"/>
    </location>
</feature>
<feature type="compositionally biased region" description="Low complexity" evidence="2">
    <location>
        <begin position="645"/>
        <end position="659"/>
    </location>
</feature>
<feature type="region of interest" description="Disordered" evidence="2">
    <location>
        <begin position="645"/>
        <end position="688"/>
    </location>
</feature>
<reference evidence="3" key="1">
    <citation type="journal article" date="2022" name="bioRxiv">
        <title>Sequencing and chromosome-scale assembly of the giantPleurodeles waltlgenome.</title>
        <authorList>
            <person name="Brown T."/>
            <person name="Elewa A."/>
            <person name="Iarovenko S."/>
            <person name="Subramanian E."/>
            <person name="Araus A.J."/>
            <person name="Petzold A."/>
            <person name="Susuki M."/>
            <person name="Suzuki K.-i.T."/>
            <person name="Hayashi T."/>
            <person name="Toyoda A."/>
            <person name="Oliveira C."/>
            <person name="Osipova E."/>
            <person name="Leigh N.D."/>
            <person name="Simon A."/>
            <person name="Yun M.H."/>
        </authorList>
    </citation>
    <scope>NUCLEOTIDE SEQUENCE</scope>
    <source>
        <strain evidence="3">20211129_DDA</strain>
        <tissue evidence="3">Liver</tissue>
    </source>
</reference>
<dbReference type="PANTHER" id="PTHR43049:SF6">
    <property type="entry name" value="BZIP DOMAIN-CONTAINING PROTEIN"/>
    <property type="match status" value="1"/>
</dbReference>
<proteinExistence type="predicted"/>
<evidence type="ECO:0000313" key="3">
    <source>
        <dbReference type="EMBL" id="KAJ1146148.1"/>
    </source>
</evidence>
<feature type="region of interest" description="Disordered" evidence="2">
    <location>
        <begin position="710"/>
        <end position="736"/>
    </location>
</feature>
<feature type="coiled-coil region" evidence="1">
    <location>
        <begin position="524"/>
        <end position="600"/>
    </location>
</feature>
<evidence type="ECO:0000313" key="4">
    <source>
        <dbReference type="Proteomes" id="UP001066276"/>
    </source>
</evidence>
<gene>
    <name evidence="3" type="ORF">NDU88_012429</name>
</gene>
<evidence type="ECO:0000256" key="1">
    <source>
        <dbReference type="SAM" id="Coils"/>
    </source>
</evidence>
<feature type="non-terminal residue" evidence="3">
    <location>
        <position position="1"/>
    </location>
</feature>
<dbReference type="PANTHER" id="PTHR43049">
    <property type="entry name" value="EARLY ENDOSOME ANTIGEN"/>
    <property type="match status" value="1"/>
</dbReference>
<feature type="coiled-coil region" evidence="1">
    <location>
        <begin position="1132"/>
        <end position="1243"/>
    </location>
</feature>
<feature type="coiled-coil region" evidence="1">
    <location>
        <begin position="853"/>
        <end position="887"/>
    </location>
</feature>
<evidence type="ECO:0008006" key="5">
    <source>
        <dbReference type="Google" id="ProtNLM"/>
    </source>
</evidence>
<feature type="coiled-coil region" evidence="1">
    <location>
        <begin position="335"/>
        <end position="459"/>
    </location>
</feature>
<sequence>EQGGDCGGAAARRPEGLLSPPRLNPRPPGSSGRGSHEMPADICSSSHVKAQKASKEQQLDVMNRQYKELEERLDDMLSRIARETEEIKDLEQQLTEGQIAANEALKRDLEGIIMGLQEYLESVKGQAKQANDECRDLRAEKEALLQRLIDVEEERNQLEIVAMDAENLRKEIADLEQNLHLQQELNESLRQAQGDLSEYEAELEAQLKVRDTEANQLKEELERQRRLNQMEQSALQSELGKERQALENAISKAQASEEKEMENRELMAQLQQLQCDNDTLSNQLKELHRQRDQAANHLIHPDQVTARVAELKRKLQTGVGEIRCHHSADVLGKNLADLQKHFNEILARCQREKEEACERQRILQEEVAALQDKLRAVPEDYKKACNKAAEAKIKLERRQHEAKIRQLENEMQCLLEKLKGMEEIQGLTDQQLQEADEEREKLFTELEDLENKRKLEDTRSQMQLLGLDKELKDLKRAMAASDKLATAELSIAKDQLKSLHGTVLKLNQDRAEELQEVERFCAQATKASRDLTKAEAEIELLQNILKKKERQFQQDVGKAESGLVMSNVQQFEISKLKQTMEAQKSEMDRLRHLLDHASADNVGGIDNLQREIEALRHALFFQSDYITGMADPFRRRGYWYFVPSPSKASSHSSQSTKDSGVGLQYPATSSPYRKAGSRTSRHLKKEESVPHARGHWVYSPFRSGLHRSHLNRDGGDGMASEEELEVNGRPTSPFVPPQGSVIYTVLPDGGPVPQGTVIYGPPPPAAPNNGRPVAPGTVIYGPPPTGTQIVYGPPPAHFAIPLIPAGVLHCNVPEHHDLENELCRLEDIVDHLRSQKRDEKWPGVAKHQKHYEREQLCQNIEDLLHQKEELEFEVEELRRTARKHSKHKDFIDGHIDSLITELELEKSLKRHEDIVDEIDCIEKTLLKRRAELREADRLIAEAETELKHTHEKTTGIIQKYGNARKHLSQTEKDAEELEKRAQDTAVNLVKADQQLRSLQEDMKNLEQNKVEQENILKEINSVVSARDEEFQSLNNKIERLTDNLQKLQADTELAEGKEGHYLQMLKEAECVLLAKKGELERLKDQLEEQQEETVALDRMLGQKKEELHLLQDCIDQKKADLRDVLRDGEAEVTEKRKQIREVKSLLEELSVQKGEMNAQMSEKRTQLTLLKQEVVKEEENVQVMAAQVTKHKTELKHVLELVQLENNELQGLKQQHDQKINELEKAQVAVLEEKLKLENLQRDTQRQRGEVEWQRQLLEKDHQEIELLMAQMHTLQDGVDALSKERKQLEESCCSLDNKLVKTKRMVAVTEDSNKVALSKVEKLEMKIKEMQQEIDQLNKQKLSMRNENTAVQQLLQEKRQELNLMKEELRDSMDQMQLIQQDLNNTSKRRDELLDEQAALKEEISESLRRYKQYQEKEAQKQHHLQQLERSIEERKHELEAQEQLILQVRNHVQCEEQMYEELAAKLKDQKQVLERELASKQSTLEQVTDKVSILDERILKYQ</sequence>
<accession>A0AAV7R5X0</accession>
<comment type="caution">
    <text evidence="3">The sequence shown here is derived from an EMBL/GenBank/DDBJ whole genome shotgun (WGS) entry which is preliminary data.</text>
</comment>
<keyword evidence="1" id="KW-0175">Coiled coil</keyword>
<feature type="non-terminal residue" evidence="3">
    <location>
        <position position="1504"/>
    </location>
</feature>
<dbReference type="Proteomes" id="UP001066276">
    <property type="component" value="Chromosome 6"/>
</dbReference>
<feature type="coiled-coil region" evidence="1">
    <location>
        <begin position="925"/>
        <end position="1106"/>
    </location>
</feature>
<name>A0AAV7R5X0_PLEWA</name>